<accession>A0A972VVK2</accession>
<dbReference type="CDD" id="cd18870">
    <property type="entry name" value="NUDIX_AcylCoAdiphos_Nudt19"/>
    <property type="match status" value="1"/>
</dbReference>
<dbReference type="GO" id="GO:0046872">
    <property type="term" value="F:metal ion binding"/>
    <property type="evidence" value="ECO:0007669"/>
    <property type="project" value="UniProtKB-KW"/>
</dbReference>
<dbReference type="GO" id="GO:0016818">
    <property type="term" value="F:hydrolase activity, acting on acid anhydrides, in phosphorus-containing anhydrides"/>
    <property type="evidence" value="ECO:0007669"/>
    <property type="project" value="InterPro"/>
</dbReference>
<keyword evidence="6" id="KW-0464">Manganese</keyword>
<dbReference type="InterPro" id="IPR015797">
    <property type="entry name" value="NUDIX_hydrolase-like_dom_sf"/>
</dbReference>
<sequence>MSESDPEQVAIRHAATVMLIDDRPDLQVYMMERHADIVFGGGMWVFPGGRVDEADDPSTFAPFCLHRTDKQASALMQMPAGALTYYVAAVREAFEEAGILLALHRDTGRLLDLSEPETMRRFEAHRRDINDSNRNFIELIEEENLILDVGTMHYIARWITPVGPPRRYDTRFFITRMPAAQTPVHDDHELVHAQWLTPAEILRQFDSGAMTLMSPTLRMLRCLARFTSADEVMAAAATNQPDERARVNATGDIVLPGDADYDIANENIESGWVRLRPL</sequence>
<dbReference type="EMBL" id="JABMOJ010000148">
    <property type="protein sequence ID" value="NQV64538.1"/>
    <property type="molecule type" value="Genomic_DNA"/>
</dbReference>
<dbReference type="PANTHER" id="PTHR12318:SF0">
    <property type="entry name" value="ACYL-COENZYME A DIPHOSPHATASE NUDT19"/>
    <property type="match status" value="1"/>
</dbReference>
<organism evidence="8 9">
    <name type="scientific">SAR86 cluster bacterium</name>
    <dbReference type="NCBI Taxonomy" id="2030880"/>
    <lineage>
        <taxon>Bacteria</taxon>
        <taxon>Pseudomonadati</taxon>
        <taxon>Pseudomonadota</taxon>
        <taxon>Gammaproteobacteria</taxon>
        <taxon>SAR86 cluster</taxon>
    </lineage>
</organism>
<feature type="domain" description="Nudix hydrolase" evidence="7">
    <location>
        <begin position="10"/>
        <end position="218"/>
    </location>
</feature>
<evidence type="ECO:0000256" key="2">
    <source>
        <dbReference type="ARBA" id="ARBA00001946"/>
    </source>
</evidence>
<evidence type="ECO:0000256" key="6">
    <source>
        <dbReference type="ARBA" id="ARBA00023211"/>
    </source>
</evidence>
<dbReference type="Gene3D" id="3.90.79.10">
    <property type="entry name" value="Nucleoside Triphosphate Pyrophosphohydrolase"/>
    <property type="match status" value="1"/>
</dbReference>
<evidence type="ECO:0000259" key="7">
    <source>
        <dbReference type="PROSITE" id="PS51462"/>
    </source>
</evidence>
<evidence type="ECO:0000256" key="1">
    <source>
        <dbReference type="ARBA" id="ARBA00001936"/>
    </source>
</evidence>
<reference evidence="8" key="1">
    <citation type="submission" date="2020-05" db="EMBL/GenBank/DDBJ databases">
        <title>Sulfur intermediates as new biogeochemical hubs in an aquatic model microbial ecosystem.</title>
        <authorList>
            <person name="Vigneron A."/>
        </authorList>
    </citation>
    <scope>NUCLEOTIDE SEQUENCE</scope>
    <source>
        <strain evidence="8">Bin.250</strain>
    </source>
</reference>
<dbReference type="PROSITE" id="PS51462">
    <property type="entry name" value="NUDIX"/>
    <property type="match status" value="1"/>
</dbReference>
<evidence type="ECO:0000256" key="3">
    <source>
        <dbReference type="ARBA" id="ARBA00022723"/>
    </source>
</evidence>
<keyword evidence="4 8" id="KW-0378">Hydrolase</keyword>
<evidence type="ECO:0000256" key="5">
    <source>
        <dbReference type="ARBA" id="ARBA00022842"/>
    </source>
</evidence>
<dbReference type="AlphaFoldDB" id="A0A972VVK2"/>
<dbReference type="InterPro" id="IPR039121">
    <property type="entry name" value="NUDT19"/>
</dbReference>
<dbReference type="InterPro" id="IPR000086">
    <property type="entry name" value="NUDIX_hydrolase_dom"/>
</dbReference>
<evidence type="ECO:0000313" key="8">
    <source>
        <dbReference type="EMBL" id="NQV64538.1"/>
    </source>
</evidence>
<comment type="cofactor">
    <cofactor evidence="2">
        <name>Mg(2+)</name>
        <dbReference type="ChEBI" id="CHEBI:18420"/>
    </cofactor>
</comment>
<keyword evidence="5" id="KW-0460">Magnesium</keyword>
<evidence type="ECO:0000313" key="9">
    <source>
        <dbReference type="Proteomes" id="UP000754644"/>
    </source>
</evidence>
<dbReference type="SUPFAM" id="SSF55811">
    <property type="entry name" value="Nudix"/>
    <property type="match status" value="1"/>
</dbReference>
<protein>
    <submittedName>
        <fullName evidence="8">NUDIX hydrolase</fullName>
    </submittedName>
</protein>
<comment type="cofactor">
    <cofactor evidence="1">
        <name>Mn(2+)</name>
        <dbReference type="ChEBI" id="CHEBI:29035"/>
    </cofactor>
</comment>
<proteinExistence type="predicted"/>
<dbReference type="Proteomes" id="UP000754644">
    <property type="component" value="Unassembled WGS sequence"/>
</dbReference>
<keyword evidence="3" id="KW-0479">Metal-binding</keyword>
<gene>
    <name evidence="8" type="ORF">HQ497_04145</name>
</gene>
<comment type="caution">
    <text evidence="8">The sequence shown here is derived from an EMBL/GenBank/DDBJ whole genome shotgun (WGS) entry which is preliminary data.</text>
</comment>
<dbReference type="PANTHER" id="PTHR12318">
    <property type="entry name" value="TESTOSTERONE-REGULATED PROTEIN RP2"/>
    <property type="match status" value="1"/>
</dbReference>
<evidence type="ECO:0000256" key="4">
    <source>
        <dbReference type="ARBA" id="ARBA00022801"/>
    </source>
</evidence>
<name>A0A972VVK2_9GAMM</name>